<dbReference type="CDD" id="cd14316">
    <property type="entry name" value="UBA2_UBAP1_like"/>
    <property type="match status" value="1"/>
</dbReference>
<feature type="compositionally biased region" description="Polar residues" evidence="1">
    <location>
        <begin position="458"/>
        <end position="473"/>
    </location>
</feature>
<dbReference type="GO" id="GO:0000813">
    <property type="term" value="C:ESCRT I complex"/>
    <property type="evidence" value="ECO:0007669"/>
    <property type="project" value="InterPro"/>
</dbReference>
<evidence type="ECO:0000313" key="4">
    <source>
        <dbReference type="Proteomes" id="UP000271974"/>
    </source>
</evidence>
<keyword evidence="4" id="KW-1185">Reference proteome</keyword>
<feature type="compositionally biased region" description="Polar residues" evidence="1">
    <location>
        <begin position="368"/>
        <end position="406"/>
    </location>
</feature>
<dbReference type="PANTHER" id="PTHR15960">
    <property type="entry name" value="LD44032P"/>
    <property type="match status" value="1"/>
</dbReference>
<dbReference type="STRING" id="188477.A0A3S0Z8A3"/>
<dbReference type="GO" id="GO:0043162">
    <property type="term" value="P:ubiquitin-dependent protein catabolic process via the multivesicular body sorting pathway"/>
    <property type="evidence" value="ECO:0007669"/>
    <property type="project" value="InterPro"/>
</dbReference>
<dbReference type="OrthoDB" id="2018023at2759"/>
<sequence length="664" mass="71591">MERTYGSLVRHELGSSYSALDGIPFKIGRAFRRPEQITPPQLSWSKTTDALSHEYTFATEEAVLAWAKACDEAVKKATEEQELRLKHKKEQQDEVEESNAEKTGECGEVSTSSADPEEISVYDVPRYTVSQPQNNGYQTKPPLPPKVSGLSAKPVPEAGTVLTPIPIKPVVASSVDKDTSSTADSNCKVDSRFDLAMFEAEADPFDNLELQTLNDMEELKVLLNSNSVNVPGGLSLGQEANADTAGSSSVVSECSVNEIAGINQAQQEAQSGMGAYIKNEFSKTVDDQNETSELTESSDTYDDGEYVEITPKYKSQNVSMDVSAGVKSPLLNGVASHKISPAVDGSFLASGMNSQIYKPVLPPINKSAHVTDTGSCQSVPDQQPATAQPENSSHDSASTQLWNPSFVSPRECAKGSPVQQSNGRELVSPSPPPAAPSIKPSRPAPPPPVGPKPAPRNKTPTQSSEAMSSSTGPSLAMFLGNSGQSEEHSRQSPYSRHYNSTSDLMAGSTTNGVGSPPRNSAASPQPWNRHVPLPPPPSIVSPAQSLGLSDPYSSLTREEQAFTDILANMGFLRPRVARAVQKFGNKEKEVLDHLLAADKLGEQRYAPVMVESALFTFKNDLEKAERFLQLHAQFEELGFQRDKIHDALVSTDLEHDKALDILTA</sequence>
<accession>A0A3S0Z8A3</accession>
<dbReference type="PROSITE" id="PS51497">
    <property type="entry name" value="UMA"/>
    <property type="match status" value="1"/>
</dbReference>
<dbReference type="EMBL" id="RQTK01000987">
    <property type="protein sequence ID" value="RUS73003.1"/>
    <property type="molecule type" value="Genomic_DNA"/>
</dbReference>
<feature type="compositionally biased region" description="Pro residues" evidence="1">
    <location>
        <begin position="442"/>
        <end position="454"/>
    </location>
</feature>
<proteinExistence type="predicted"/>
<dbReference type="PANTHER" id="PTHR15960:SF5">
    <property type="entry name" value="LD44032P"/>
    <property type="match status" value="1"/>
</dbReference>
<dbReference type="GO" id="GO:0043130">
    <property type="term" value="F:ubiquitin binding"/>
    <property type="evidence" value="ECO:0007669"/>
    <property type="project" value="InterPro"/>
</dbReference>
<feature type="compositionally biased region" description="Polar residues" evidence="1">
    <location>
        <begin position="491"/>
        <end position="526"/>
    </location>
</feature>
<feature type="region of interest" description="Disordered" evidence="1">
    <location>
        <begin position="84"/>
        <end position="120"/>
    </location>
</feature>
<evidence type="ECO:0000259" key="2">
    <source>
        <dbReference type="PROSITE" id="PS51497"/>
    </source>
</evidence>
<feature type="domain" description="UMA" evidence="2">
    <location>
        <begin position="20"/>
        <end position="64"/>
    </location>
</feature>
<dbReference type="InterPro" id="IPR023340">
    <property type="entry name" value="UMA"/>
</dbReference>
<name>A0A3S0Z8A3_ELYCH</name>
<comment type="caution">
    <text evidence="3">The sequence shown here is derived from an EMBL/GenBank/DDBJ whole genome shotgun (WGS) entry which is preliminary data.</text>
</comment>
<dbReference type="Gene3D" id="1.20.120.1920">
    <property type="entry name" value="UBAP1 SOUBA domain"/>
    <property type="match status" value="1"/>
</dbReference>
<evidence type="ECO:0000256" key="1">
    <source>
        <dbReference type="SAM" id="MobiDB-lite"/>
    </source>
</evidence>
<dbReference type="InterPro" id="IPR038870">
    <property type="entry name" value="UBAP1"/>
</dbReference>
<feature type="region of interest" description="Disordered" evidence="1">
    <location>
        <begin position="282"/>
        <end position="306"/>
    </location>
</feature>
<gene>
    <name evidence="3" type="ORF">EGW08_019235</name>
</gene>
<dbReference type="AlphaFoldDB" id="A0A3S0Z8A3"/>
<evidence type="ECO:0000313" key="3">
    <source>
        <dbReference type="EMBL" id="RUS73003.1"/>
    </source>
</evidence>
<dbReference type="InterPro" id="IPR042575">
    <property type="entry name" value="UBAP1_C"/>
</dbReference>
<feature type="region of interest" description="Disordered" evidence="1">
    <location>
        <begin position="368"/>
        <end position="545"/>
    </location>
</feature>
<protein>
    <recommendedName>
        <fullName evidence="2">UMA domain-containing protein</fullName>
    </recommendedName>
</protein>
<dbReference type="Proteomes" id="UP000271974">
    <property type="component" value="Unassembled WGS sequence"/>
</dbReference>
<reference evidence="3 4" key="1">
    <citation type="submission" date="2019-01" db="EMBL/GenBank/DDBJ databases">
        <title>A draft genome assembly of the solar-powered sea slug Elysia chlorotica.</title>
        <authorList>
            <person name="Cai H."/>
            <person name="Li Q."/>
            <person name="Fang X."/>
            <person name="Li J."/>
            <person name="Curtis N.E."/>
            <person name="Altenburger A."/>
            <person name="Shibata T."/>
            <person name="Feng M."/>
            <person name="Maeda T."/>
            <person name="Schwartz J.A."/>
            <person name="Shigenobu S."/>
            <person name="Lundholm N."/>
            <person name="Nishiyama T."/>
            <person name="Yang H."/>
            <person name="Hasebe M."/>
            <person name="Li S."/>
            <person name="Pierce S.K."/>
            <person name="Wang J."/>
        </authorList>
    </citation>
    <scope>NUCLEOTIDE SEQUENCE [LARGE SCALE GENOMIC DNA]</scope>
    <source>
        <strain evidence="3">EC2010</strain>
        <tissue evidence="3">Whole organism of an adult</tissue>
    </source>
</reference>
<organism evidence="3 4">
    <name type="scientific">Elysia chlorotica</name>
    <name type="common">Eastern emerald elysia</name>
    <name type="synonym">Sea slug</name>
    <dbReference type="NCBI Taxonomy" id="188477"/>
    <lineage>
        <taxon>Eukaryota</taxon>
        <taxon>Metazoa</taxon>
        <taxon>Spiralia</taxon>
        <taxon>Lophotrochozoa</taxon>
        <taxon>Mollusca</taxon>
        <taxon>Gastropoda</taxon>
        <taxon>Heterobranchia</taxon>
        <taxon>Euthyneura</taxon>
        <taxon>Panpulmonata</taxon>
        <taxon>Sacoglossa</taxon>
        <taxon>Placobranchoidea</taxon>
        <taxon>Plakobranchidae</taxon>
        <taxon>Elysia</taxon>
    </lineage>
</organism>